<dbReference type="EMBL" id="CAJZBQ010000039">
    <property type="protein sequence ID" value="CAG9325952.1"/>
    <property type="molecule type" value="Genomic_DNA"/>
</dbReference>
<evidence type="ECO:0000313" key="1">
    <source>
        <dbReference type="EMBL" id="CAG9325952.1"/>
    </source>
</evidence>
<dbReference type="Proteomes" id="UP001162131">
    <property type="component" value="Unassembled WGS sequence"/>
</dbReference>
<sequence length="1076" mass="124823">MIRLLKFSPFFSRKPWFPSSVRCFSDLTMVEIDDIQNQIIKAKDHSSIFRIVGTKDDLSIHTLALKHLGKFILEKQLKRESLRNSTYFNMIENVRSNYEKLSSNEVSDIGYFLRATNSGELGNHESRIFDRVAEFASSGRLDETWIASAFFDWSILGRSSKVLDKVALDLLKEEDNGLQWSDISQFIIGLAMCRHCYFNEIADILFDKIQQQEYSEIGAHKVVDLFSVLLDINAVYPEGAAWKTIEKMQNYLIRNPKEVRKKKLIKLLEFFSRSKKCNTPLFGICMDALEQMPAKYPHFFHKEFSDIMFALEKFCANTGKGVPQLLIDKILENDYSTQGPIKIAYLCKNLSKMTNTVPDSFLDMFRKTLKSMPNTIDFMKMMLGLSELDPEFDINLYIHNKFDRLKDHIQGASFAENIDLVSVMREFPLSSEAESLQELVKFINEIFIQYIDSKENAVKFIKAFTNKNVEAVIIKKLTPAIRHAMQVISDYWDEENPWYGLYHLVLISKGNENFFGKIIRTKRITKSSVDTVFDRTKGEISLKAINEMFSVLDNSPFGISQAQCMKFVNANSDIEDVKKLISKLNPQDVHRIIDHEAFDMSYFDFFNTIYRKGLLPQMKEFLAALFNIADDSFMKEHKGLFLGSMMAKLKILDPSLALKLLEIHKDANDVSALIRIAASLDEIPRELYNHILQRVFTIDTKHSFKYVSNKVIEYLYWMRKGAEDEEDFIFEVKEVVTNLKDYEYETLLEIIKIFPANYKGPHEKLANEFLLACTNKLANLSAPLGIKEKVEALETLSEIAMIAENEPFHVILDSFGSTLHYDELRSIAKAFTRKGISDERLFKSISKKVMRNPKTYLDDAPMLARGIGELGLQHNEWAKTLISTLSQEVYNLNYQFPSKNTYIQWIWGLISFNAPPEIIEKAIEDFNSLPGKADFNLYLLNLCNYFDENRFSIRMKLNNPLRELNTFIDPIKDFGIFPKGISNLDQILQWDFKIIAKKNIEVEKVWSPYHIPALKTTIWPVTREILLFNGQDFRGTFLRHKAHLEKRCRVVTIDHDNLISKDKKFIENWLRENKII</sequence>
<name>A0AAU9JNW3_9CILI</name>
<reference evidence="1" key="1">
    <citation type="submission" date="2021-09" db="EMBL/GenBank/DDBJ databases">
        <authorList>
            <consortium name="AG Swart"/>
            <person name="Singh M."/>
            <person name="Singh A."/>
            <person name="Seah K."/>
            <person name="Emmerich C."/>
        </authorList>
    </citation>
    <scope>NUCLEOTIDE SEQUENCE</scope>
    <source>
        <strain evidence="1">ATCC30299</strain>
    </source>
</reference>
<gene>
    <name evidence="1" type="ORF">BSTOLATCC_MIC39732</name>
</gene>
<dbReference type="AlphaFoldDB" id="A0AAU9JNW3"/>
<protein>
    <submittedName>
        <fullName evidence="1">Uncharacterized protein</fullName>
    </submittedName>
</protein>
<accession>A0AAU9JNW3</accession>
<organism evidence="1 2">
    <name type="scientific">Blepharisma stoltei</name>
    <dbReference type="NCBI Taxonomy" id="1481888"/>
    <lineage>
        <taxon>Eukaryota</taxon>
        <taxon>Sar</taxon>
        <taxon>Alveolata</taxon>
        <taxon>Ciliophora</taxon>
        <taxon>Postciliodesmatophora</taxon>
        <taxon>Heterotrichea</taxon>
        <taxon>Heterotrichida</taxon>
        <taxon>Blepharismidae</taxon>
        <taxon>Blepharisma</taxon>
    </lineage>
</organism>
<comment type="caution">
    <text evidence="1">The sequence shown here is derived from an EMBL/GenBank/DDBJ whole genome shotgun (WGS) entry which is preliminary data.</text>
</comment>
<keyword evidence="2" id="KW-1185">Reference proteome</keyword>
<evidence type="ECO:0000313" key="2">
    <source>
        <dbReference type="Proteomes" id="UP001162131"/>
    </source>
</evidence>
<proteinExistence type="predicted"/>